<sequence length="72" mass="7246">MPIGCPTTSAADHPAQGDGLVQRPAGTAADRHATATHAAAAAFGDALRPFLPVDAEGDLVDRVVASARSTPR</sequence>
<proteinExistence type="predicted"/>
<organism evidence="1 2">
    <name type="scientific">Geodermatophilus pulveris</name>
    <dbReference type="NCBI Taxonomy" id="1564159"/>
    <lineage>
        <taxon>Bacteria</taxon>
        <taxon>Bacillati</taxon>
        <taxon>Actinomycetota</taxon>
        <taxon>Actinomycetes</taxon>
        <taxon>Geodermatophilales</taxon>
        <taxon>Geodermatophilaceae</taxon>
        <taxon>Geodermatophilus</taxon>
    </lineage>
</organism>
<keyword evidence="2" id="KW-1185">Reference proteome</keyword>
<reference evidence="2" key="1">
    <citation type="submission" date="2017-06" db="EMBL/GenBank/DDBJ databases">
        <authorList>
            <person name="Varghese N."/>
            <person name="Submissions S."/>
        </authorList>
    </citation>
    <scope>NUCLEOTIDE SEQUENCE [LARGE SCALE GENOMIC DNA]</scope>
    <source>
        <strain evidence="2">DSM 46839</strain>
    </source>
</reference>
<dbReference type="EMBL" id="FZOO01000004">
    <property type="protein sequence ID" value="SNS47716.1"/>
    <property type="molecule type" value="Genomic_DNA"/>
</dbReference>
<protein>
    <submittedName>
        <fullName evidence="1">Uncharacterized protein</fullName>
    </submittedName>
</protein>
<name>A0A239ESQ8_9ACTN</name>
<dbReference type="RefSeq" id="WP_245821091.1">
    <property type="nucleotide sequence ID" value="NZ_FZOO01000004.1"/>
</dbReference>
<dbReference type="Proteomes" id="UP000198373">
    <property type="component" value="Unassembled WGS sequence"/>
</dbReference>
<gene>
    <name evidence="1" type="ORF">SAMN06893096_104286</name>
</gene>
<accession>A0A239ESQ8</accession>
<evidence type="ECO:0000313" key="2">
    <source>
        <dbReference type="Proteomes" id="UP000198373"/>
    </source>
</evidence>
<dbReference type="AlphaFoldDB" id="A0A239ESQ8"/>
<evidence type="ECO:0000313" key="1">
    <source>
        <dbReference type="EMBL" id="SNS47716.1"/>
    </source>
</evidence>